<dbReference type="AlphaFoldDB" id="A0A3P7J7Y8"/>
<dbReference type="Proteomes" id="UP000270094">
    <property type="component" value="Unassembled WGS sequence"/>
</dbReference>
<dbReference type="OrthoDB" id="5867312at2759"/>
<accession>A0A3P7J7Y8</accession>
<reference evidence="1 2" key="1">
    <citation type="submission" date="2018-11" db="EMBL/GenBank/DDBJ databases">
        <authorList>
            <consortium name="Pathogen Informatics"/>
        </authorList>
    </citation>
    <scope>NUCLEOTIDE SEQUENCE [LARGE SCALE GENOMIC DNA]</scope>
</reference>
<protein>
    <submittedName>
        <fullName evidence="1">Uncharacterized protein</fullName>
    </submittedName>
</protein>
<proteinExistence type="predicted"/>
<organism evidence="1 2">
    <name type="scientific">Strongylus vulgaris</name>
    <name type="common">Blood worm</name>
    <dbReference type="NCBI Taxonomy" id="40348"/>
    <lineage>
        <taxon>Eukaryota</taxon>
        <taxon>Metazoa</taxon>
        <taxon>Ecdysozoa</taxon>
        <taxon>Nematoda</taxon>
        <taxon>Chromadorea</taxon>
        <taxon>Rhabditida</taxon>
        <taxon>Rhabditina</taxon>
        <taxon>Rhabditomorpha</taxon>
        <taxon>Strongyloidea</taxon>
        <taxon>Strongylidae</taxon>
        <taxon>Strongylus</taxon>
    </lineage>
</organism>
<name>A0A3P7J7Y8_STRVU</name>
<keyword evidence="2" id="KW-1185">Reference proteome</keyword>
<evidence type="ECO:0000313" key="2">
    <source>
        <dbReference type="Proteomes" id="UP000270094"/>
    </source>
</evidence>
<sequence length="93" mass="10823">MRRIVEKLPLEARVELDRAAENEDLTALENIITEEVPLLTFKWKFTFLFESGAIQLTNQPQSARVEYELWKNANIPPQPLLDIIADKTDVEER</sequence>
<dbReference type="EMBL" id="UYYB01033580">
    <property type="protein sequence ID" value="VDM74004.1"/>
    <property type="molecule type" value="Genomic_DNA"/>
</dbReference>
<gene>
    <name evidence="1" type="ORF">SVUK_LOCUS9002</name>
</gene>
<evidence type="ECO:0000313" key="1">
    <source>
        <dbReference type="EMBL" id="VDM74004.1"/>
    </source>
</evidence>